<evidence type="ECO:0000256" key="4">
    <source>
        <dbReference type="ARBA" id="ARBA00023239"/>
    </source>
</evidence>
<dbReference type="InterPro" id="IPR011166">
    <property type="entry name" value="Beta-eliminating_lyase"/>
</dbReference>
<protein>
    <recommendedName>
        <fullName evidence="5">Aromatic amino acid beta-eliminating lyase/threonine aldolase domain-containing protein</fullName>
    </recommendedName>
</protein>
<dbReference type="InterPro" id="IPR001597">
    <property type="entry name" value="ArAA_b-elim_lyase/Thr_aldolase"/>
</dbReference>
<dbReference type="PANTHER" id="PTHR32325:SF4">
    <property type="entry name" value="TRYPTOPHANASE"/>
    <property type="match status" value="1"/>
</dbReference>
<dbReference type="InterPro" id="IPR015421">
    <property type="entry name" value="PyrdxlP-dep_Trfase_major"/>
</dbReference>
<gene>
    <name evidence="6" type="ORF">THAR02_10404</name>
</gene>
<evidence type="ECO:0000256" key="1">
    <source>
        <dbReference type="ARBA" id="ARBA00001933"/>
    </source>
</evidence>
<dbReference type="GO" id="GO:0016830">
    <property type="term" value="F:carbon-carbon lyase activity"/>
    <property type="evidence" value="ECO:0007669"/>
    <property type="project" value="InterPro"/>
</dbReference>
<reference evidence="7" key="1">
    <citation type="journal article" date="2015" name="Genome Announc.">
        <title>Draft whole-genome sequence of the biocontrol agent Trichoderma harzianum T6776.</title>
        <authorList>
            <person name="Baroncelli R."/>
            <person name="Piaggeschi G."/>
            <person name="Fiorini L."/>
            <person name="Bertolini E."/>
            <person name="Zapparata A."/>
            <person name="Pe M.E."/>
            <person name="Sarrocco S."/>
            <person name="Vannacci G."/>
        </authorList>
    </citation>
    <scope>NUCLEOTIDE SEQUENCE [LARGE SCALE GENOMIC DNA]</scope>
    <source>
        <strain evidence="7">T6776</strain>
    </source>
</reference>
<dbReference type="Gene3D" id="3.90.1150.10">
    <property type="entry name" value="Aspartate Aminotransferase, domain 1"/>
    <property type="match status" value="1"/>
</dbReference>
<dbReference type="Proteomes" id="UP000034112">
    <property type="component" value="Unassembled WGS sequence"/>
</dbReference>
<organism evidence="6 7">
    <name type="scientific">Trichoderma harzianum</name>
    <name type="common">Hypocrea lixii</name>
    <dbReference type="NCBI Taxonomy" id="5544"/>
    <lineage>
        <taxon>Eukaryota</taxon>
        <taxon>Fungi</taxon>
        <taxon>Dikarya</taxon>
        <taxon>Ascomycota</taxon>
        <taxon>Pezizomycotina</taxon>
        <taxon>Sordariomycetes</taxon>
        <taxon>Hypocreomycetidae</taxon>
        <taxon>Hypocreales</taxon>
        <taxon>Hypocreaceae</taxon>
        <taxon>Trichoderma</taxon>
    </lineage>
</organism>
<dbReference type="Pfam" id="PF01212">
    <property type="entry name" value="Beta_elim_lyase"/>
    <property type="match status" value="1"/>
</dbReference>
<evidence type="ECO:0000256" key="2">
    <source>
        <dbReference type="ARBA" id="ARBA00009721"/>
    </source>
</evidence>
<comment type="caution">
    <text evidence="6">The sequence shown here is derived from an EMBL/GenBank/DDBJ whole genome shotgun (WGS) entry which is preliminary data.</text>
</comment>
<dbReference type="OrthoDB" id="19261at2759"/>
<dbReference type="GO" id="GO:0009072">
    <property type="term" value="P:aromatic amino acid metabolic process"/>
    <property type="evidence" value="ECO:0007669"/>
    <property type="project" value="InterPro"/>
</dbReference>
<dbReference type="InterPro" id="IPR015424">
    <property type="entry name" value="PyrdxlP-dep_Trfase"/>
</dbReference>
<comment type="cofactor">
    <cofactor evidence="1">
        <name>pyridoxal 5'-phosphate</name>
        <dbReference type="ChEBI" id="CHEBI:597326"/>
    </cofactor>
</comment>
<dbReference type="InterPro" id="IPR015422">
    <property type="entry name" value="PyrdxlP-dep_Trfase_small"/>
</dbReference>
<dbReference type="AlphaFoldDB" id="A0A0F9ZWF7"/>
<sequence length="466" mass="52486">MPSNGAQPEGYKAKMIEQLRSSTREQREKWIQQADFNLFNLRSEQVYIDLLTDSGTGAMSDSQWGALMCGDEAYAGSTSFHRLKESVLRLFGFSHMVPVHQGRAAEHALAQAMLNEQSIVPGNTHFDTTRAHIENCRGIAINCAIEGAFQIEYRHPFKGNVNLLKLEKVLQSHIGNVPMIIVTITCDKSGGQPVSMHNLRQLRELSKRFNVPVIFDSARFAENAWFIQHREPGYSSRTIPEIVCEMYHNADGMIMSGKKDGLVNIGGLFATNNKDLFEKVRNYVILYEGYQTYGGLAGRDMEAFAVGLNEVTKQEYLDDRISQVHRFGEILINAEIPIQQPIGGHAIVIDASNFLPNVPQEEYVAQTLAVELYLEAGIRGAEMGVLVNGRDPITGIDRHATTEFFRLAIPRRTYTNDQLAFVANALGNIYNRRFKITRGLYIVHEDATLRHFTIQMIRAERKTIGF</sequence>
<dbReference type="Gene3D" id="3.40.640.10">
    <property type="entry name" value="Type I PLP-dependent aspartate aminotransferase-like (Major domain)"/>
    <property type="match status" value="1"/>
</dbReference>
<dbReference type="SUPFAM" id="SSF53383">
    <property type="entry name" value="PLP-dependent transferases"/>
    <property type="match status" value="1"/>
</dbReference>
<dbReference type="NCBIfam" id="NF009709">
    <property type="entry name" value="PRK13238.1"/>
    <property type="match status" value="1"/>
</dbReference>
<dbReference type="PIRSF" id="PIRSF001386">
    <property type="entry name" value="Trpase"/>
    <property type="match status" value="1"/>
</dbReference>
<dbReference type="EMBL" id="JOKZ01000556">
    <property type="protein sequence ID" value="KKO97493.1"/>
    <property type="molecule type" value="Genomic_DNA"/>
</dbReference>
<name>A0A0F9ZWF7_TRIHA</name>
<comment type="similarity">
    <text evidence="2">Belongs to the beta-eliminating lyase family.</text>
</comment>
<feature type="domain" description="Aromatic amino acid beta-eliminating lyase/threonine aldolase" evidence="5">
    <location>
        <begin position="49"/>
        <end position="424"/>
    </location>
</feature>
<evidence type="ECO:0000313" key="6">
    <source>
        <dbReference type="EMBL" id="KKO97493.1"/>
    </source>
</evidence>
<evidence type="ECO:0000259" key="5">
    <source>
        <dbReference type="Pfam" id="PF01212"/>
    </source>
</evidence>
<evidence type="ECO:0000313" key="7">
    <source>
        <dbReference type="Proteomes" id="UP000034112"/>
    </source>
</evidence>
<keyword evidence="4" id="KW-0456">Lyase</keyword>
<proteinExistence type="inferred from homology"/>
<dbReference type="PANTHER" id="PTHR32325">
    <property type="entry name" value="BETA-ELIMINATING LYASE-LIKE PROTEIN-RELATED"/>
    <property type="match status" value="1"/>
</dbReference>
<evidence type="ECO:0000256" key="3">
    <source>
        <dbReference type="ARBA" id="ARBA00022898"/>
    </source>
</evidence>
<keyword evidence="3" id="KW-0663">Pyridoxal phosphate</keyword>
<accession>A0A0F9ZWF7</accession>